<dbReference type="RefSeq" id="WP_075276687.1">
    <property type="nucleotide sequence ID" value="NZ_CP016908.1"/>
</dbReference>
<protein>
    <recommendedName>
        <fullName evidence="4">Type II secretion system protein GspG C-terminal domain-containing protein</fullName>
    </recommendedName>
</protein>
<accession>A0A1L6MWU2</accession>
<dbReference type="SUPFAM" id="SSF54523">
    <property type="entry name" value="Pili subunits"/>
    <property type="match status" value="1"/>
</dbReference>
<keyword evidence="3" id="KW-1185">Reference proteome</keyword>
<dbReference type="AlphaFoldDB" id="A0A1L6MWU2"/>
<reference evidence="2 3" key="1">
    <citation type="submission" date="2016-08" db="EMBL/GenBank/DDBJ databases">
        <title>Identification and validation of antigenic proteins from Pajaroellobacter abortibovis using de-novo genome sequence assembly and reverse vaccinology.</title>
        <authorList>
            <person name="Welly B.T."/>
            <person name="Miller M.R."/>
            <person name="Stott J.L."/>
            <person name="Blanchard M.T."/>
            <person name="Islas-Trejo A.D."/>
            <person name="O'Rourke S.M."/>
            <person name="Young A.E."/>
            <person name="Medrano J.F."/>
            <person name="Van Eenennaam A.L."/>
        </authorList>
    </citation>
    <scope>NUCLEOTIDE SEQUENCE [LARGE SCALE GENOMIC DNA]</scope>
    <source>
        <strain evidence="2 3">BTF92-0548A/99-0131</strain>
    </source>
</reference>
<dbReference type="OrthoDB" id="5519869at2"/>
<evidence type="ECO:0000313" key="2">
    <source>
        <dbReference type="EMBL" id="APS00021.1"/>
    </source>
</evidence>
<keyword evidence="1" id="KW-0472">Membrane</keyword>
<dbReference type="PROSITE" id="PS00409">
    <property type="entry name" value="PROKAR_NTER_METHYL"/>
    <property type="match status" value="1"/>
</dbReference>
<dbReference type="NCBIfam" id="TIGR02532">
    <property type="entry name" value="IV_pilin_GFxxxE"/>
    <property type="match status" value="1"/>
</dbReference>
<organism evidence="2 3">
    <name type="scientific">Pajaroellobacter abortibovis</name>
    <dbReference type="NCBI Taxonomy" id="1882918"/>
    <lineage>
        <taxon>Bacteria</taxon>
        <taxon>Pseudomonadati</taxon>
        <taxon>Myxococcota</taxon>
        <taxon>Polyangia</taxon>
        <taxon>Polyangiales</taxon>
        <taxon>Polyangiaceae</taxon>
    </lineage>
</organism>
<evidence type="ECO:0000256" key="1">
    <source>
        <dbReference type="SAM" id="Phobius"/>
    </source>
</evidence>
<dbReference type="STRING" id="1882918.BCY86_04465"/>
<feature type="transmembrane region" description="Helical" evidence="1">
    <location>
        <begin position="20"/>
        <end position="39"/>
    </location>
</feature>
<dbReference type="Gene3D" id="3.30.700.10">
    <property type="entry name" value="Glycoprotein, Type 4 Pilin"/>
    <property type="match status" value="1"/>
</dbReference>
<keyword evidence="1" id="KW-1133">Transmembrane helix</keyword>
<evidence type="ECO:0000313" key="3">
    <source>
        <dbReference type="Proteomes" id="UP000185544"/>
    </source>
</evidence>
<gene>
    <name evidence="2" type="ORF">BCY86_04465</name>
</gene>
<dbReference type="InterPro" id="IPR045584">
    <property type="entry name" value="Pilin-like"/>
</dbReference>
<dbReference type="EMBL" id="CP016908">
    <property type="protein sequence ID" value="APS00021.1"/>
    <property type="molecule type" value="Genomic_DNA"/>
</dbReference>
<dbReference type="InterPro" id="IPR012902">
    <property type="entry name" value="N_methyl_site"/>
</dbReference>
<keyword evidence="1" id="KW-0812">Transmembrane</keyword>
<dbReference type="Pfam" id="PF07963">
    <property type="entry name" value="N_methyl"/>
    <property type="match status" value="1"/>
</dbReference>
<proteinExistence type="predicted"/>
<sequence>MKTNVFKRLYLERGVTLIEVLIVVTILALISGIAMVTLFPRLKEGQIKTTKTSAFAIRQAALQWRAEHPEECPTPQRLVQDKVLDSASKITDAWDMPYKIICEDEEIIVVSFGTDKKEGTADDIRIPTAVPAKQ</sequence>
<dbReference type="Proteomes" id="UP000185544">
    <property type="component" value="Chromosome"/>
</dbReference>
<dbReference type="KEGG" id="pabo:BCY86_04465"/>
<name>A0A1L6MWU2_9BACT</name>
<evidence type="ECO:0008006" key="4">
    <source>
        <dbReference type="Google" id="ProtNLM"/>
    </source>
</evidence>